<evidence type="ECO:0000313" key="2">
    <source>
        <dbReference type="EMBL" id="GLB34090.1"/>
    </source>
</evidence>
<evidence type="ECO:0000313" key="3">
    <source>
        <dbReference type="Proteomes" id="UP001063166"/>
    </source>
</evidence>
<gene>
    <name evidence="2" type="ORF">LshimejAT787_0109740</name>
</gene>
<proteinExistence type="predicted"/>
<feature type="compositionally biased region" description="Low complexity" evidence="1">
    <location>
        <begin position="140"/>
        <end position="174"/>
    </location>
</feature>
<sequence length="301" mass="33141">MRDISFKLVTGLPLLADQDPQLSGLGKNAARSLIEARIRSAVQDLATKRPPTPRVKGWNCAEVKLCFGKSAFDRGKAAEDSNIGRWYQRRNKIGHDQWITVFLSAPLDNADVTSEPLSIWLAIREELRPTARNTIVPVRAATPSGPSSPSTSAEVPSRMSRATSPSSSSTLAPLSPPRLSSFDIDFGNRNSARDYTRGVRLFIWTENNASHVPVVLFPRRDDGYLHLWDHKLELGAHGIEAANALDMYGGRLIGWNSLSWTTPIVVDFAGQAYFLKKGLLSTISRILVWTAIVAQCDGHPL</sequence>
<keyword evidence="3" id="KW-1185">Reference proteome</keyword>
<dbReference type="Proteomes" id="UP001063166">
    <property type="component" value="Unassembled WGS sequence"/>
</dbReference>
<name>A0A9P3UK45_LYOSH</name>
<protein>
    <submittedName>
        <fullName evidence="2">Uncharacterized protein</fullName>
    </submittedName>
</protein>
<dbReference type="AlphaFoldDB" id="A0A9P3UK45"/>
<accession>A0A9P3UK45</accession>
<dbReference type="EMBL" id="BRPK01000001">
    <property type="protein sequence ID" value="GLB34090.1"/>
    <property type="molecule type" value="Genomic_DNA"/>
</dbReference>
<reference evidence="2" key="1">
    <citation type="submission" date="2022-07" db="EMBL/GenBank/DDBJ databases">
        <title>The genome of Lyophyllum shimeji provides insight into the initial evolution of ectomycorrhizal fungal genome.</title>
        <authorList>
            <person name="Kobayashi Y."/>
            <person name="Shibata T."/>
            <person name="Hirakawa H."/>
            <person name="Shigenobu S."/>
            <person name="Nishiyama T."/>
            <person name="Yamada A."/>
            <person name="Hasebe M."/>
            <person name="Kawaguchi M."/>
        </authorList>
    </citation>
    <scope>NUCLEOTIDE SEQUENCE</scope>
    <source>
        <strain evidence="2">AT787</strain>
    </source>
</reference>
<evidence type="ECO:0000256" key="1">
    <source>
        <dbReference type="SAM" id="MobiDB-lite"/>
    </source>
</evidence>
<organism evidence="2 3">
    <name type="scientific">Lyophyllum shimeji</name>
    <name type="common">Hon-shimeji</name>
    <name type="synonym">Tricholoma shimeji</name>
    <dbReference type="NCBI Taxonomy" id="47721"/>
    <lineage>
        <taxon>Eukaryota</taxon>
        <taxon>Fungi</taxon>
        <taxon>Dikarya</taxon>
        <taxon>Basidiomycota</taxon>
        <taxon>Agaricomycotina</taxon>
        <taxon>Agaricomycetes</taxon>
        <taxon>Agaricomycetidae</taxon>
        <taxon>Agaricales</taxon>
        <taxon>Tricholomatineae</taxon>
        <taxon>Lyophyllaceae</taxon>
        <taxon>Lyophyllum</taxon>
    </lineage>
</organism>
<comment type="caution">
    <text evidence="2">The sequence shown here is derived from an EMBL/GenBank/DDBJ whole genome shotgun (WGS) entry which is preliminary data.</text>
</comment>
<feature type="region of interest" description="Disordered" evidence="1">
    <location>
        <begin position="137"/>
        <end position="174"/>
    </location>
</feature>
<dbReference type="OrthoDB" id="3071188at2759"/>